<comment type="caution">
    <text evidence="1">The sequence shown here is derived from an EMBL/GenBank/DDBJ whole genome shotgun (WGS) entry which is preliminary data.</text>
</comment>
<sequence>GKLYWKWEKRIVYPYFDQNNYPKYFIYRLIDDEPDFNPNAKYMKQIKTEYVQEIPFGLNSIYGSKEKPLIITEGLTDSISVAQANYPVLSPITVKIKKEHVERMINYCKRFETVVVINDNEEFKKNKNGEFENTGLKGSIDTLKVLIKHNINCFIGIIQNPKKLEKIDLDDYLKPDLTNVNDEDINAAIEKSLDLLEEKLKKLVQNSTFGLDFLTDTVNEKSSQKELLEIIDVLPKDDFITQEEVLRKLAKKRKITFETIKKIYAQHQSKKLLKEQKRERIEIKKEKEKNQKKKML</sequence>
<evidence type="ECO:0008006" key="2">
    <source>
        <dbReference type="Google" id="ProtNLM"/>
    </source>
</evidence>
<dbReference type="AlphaFoldDB" id="X1A4N9"/>
<dbReference type="InterPro" id="IPR034154">
    <property type="entry name" value="TOPRIM_DnaG/twinkle"/>
</dbReference>
<organism evidence="1">
    <name type="scientific">marine sediment metagenome</name>
    <dbReference type="NCBI Taxonomy" id="412755"/>
    <lineage>
        <taxon>unclassified sequences</taxon>
        <taxon>metagenomes</taxon>
        <taxon>ecological metagenomes</taxon>
    </lineage>
</organism>
<dbReference type="SUPFAM" id="SSF56731">
    <property type="entry name" value="DNA primase core"/>
    <property type="match status" value="1"/>
</dbReference>
<dbReference type="CDD" id="cd01029">
    <property type="entry name" value="TOPRIM_primases"/>
    <property type="match status" value="1"/>
</dbReference>
<name>X1A4N9_9ZZZZ</name>
<protein>
    <recommendedName>
        <fullName evidence="2">Toprim domain-containing protein</fullName>
    </recommendedName>
</protein>
<feature type="non-terminal residue" evidence="1">
    <location>
        <position position="1"/>
    </location>
</feature>
<accession>X1A4N9</accession>
<proteinExistence type="predicted"/>
<dbReference type="EMBL" id="BART01018670">
    <property type="protein sequence ID" value="GAG76739.1"/>
    <property type="molecule type" value="Genomic_DNA"/>
</dbReference>
<gene>
    <name evidence="1" type="ORF">S01H4_35172</name>
</gene>
<feature type="non-terminal residue" evidence="1">
    <location>
        <position position="296"/>
    </location>
</feature>
<evidence type="ECO:0000313" key="1">
    <source>
        <dbReference type="EMBL" id="GAG76739.1"/>
    </source>
</evidence>
<reference evidence="1" key="1">
    <citation type="journal article" date="2014" name="Front. Microbiol.">
        <title>High frequency of phylogenetically diverse reductive dehalogenase-homologous genes in deep subseafloor sedimentary metagenomes.</title>
        <authorList>
            <person name="Kawai M."/>
            <person name="Futagami T."/>
            <person name="Toyoda A."/>
            <person name="Takaki Y."/>
            <person name="Nishi S."/>
            <person name="Hori S."/>
            <person name="Arai W."/>
            <person name="Tsubouchi T."/>
            <person name="Morono Y."/>
            <person name="Uchiyama I."/>
            <person name="Ito T."/>
            <person name="Fujiyama A."/>
            <person name="Inagaki F."/>
            <person name="Takami H."/>
        </authorList>
    </citation>
    <scope>NUCLEOTIDE SEQUENCE</scope>
    <source>
        <strain evidence="1">Expedition CK06-06</strain>
    </source>
</reference>
<dbReference type="Gene3D" id="3.40.1360.10">
    <property type="match status" value="1"/>
</dbReference>